<comment type="caution">
    <text evidence="8">The sequence shown here is derived from an EMBL/GenBank/DDBJ whole genome shotgun (WGS) entry which is preliminary data.</text>
</comment>
<name>A0A3S3LZ02_9RHOB</name>
<dbReference type="GO" id="GO:0005829">
    <property type="term" value="C:cytosol"/>
    <property type="evidence" value="ECO:0007669"/>
    <property type="project" value="TreeGrafter"/>
</dbReference>
<accession>A0A3S3LZ02</accession>
<dbReference type="EC" id="5.1.3.13" evidence="3 7"/>
<sequence length="189" mass="20726">MQIEKTALSGVVVITPRRFGDARGWFSETWNAERMAEAGLDLAFVQDNHSFSATKGTLRGLHYQRPPHAQDKLVRCTRGEIFDVAVDIRKGSPSYGKWVGEVLSAENGRQLLIPKGFLHGFVTLTADCEVQYKCTDLYAPDCDGGIRWNDPAIGIDWQLGGAAPVLSAKDEVAPLLADFDSPFTWEGAA</sequence>
<comment type="pathway">
    <text evidence="7">Carbohydrate biosynthesis; dTDP-L-rhamnose biosynthesis.</text>
</comment>
<comment type="subunit">
    <text evidence="7">Homodimer.</text>
</comment>
<dbReference type="CDD" id="cd00438">
    <property type="entry name" value="cupin_RmlC"/>
    <property type="match status" value="1"/>
</dbReference>
<evidence type="ECO:0000256" key="1">
    <source>
        <dbReference type="ARBA" id="ARBA00001298"/>
    </source>
</evidence>
<dbReference type="UniPathway" id="UPA00124"/>
<dbReference type="EMBL" id="SAVA01000006">
    <property type="protein sequence ID" value="RWR51758.1"/>
    <property type="molecule type" value="Genomic_DNA"/>
</dbReference>
<organism evidence="8 9">
    <name type="scientific">Paenirhodobacter huangdaonensis</name>
    <dbReference type="NCBI Taxonomy" id="2501515"/>
    <lineage>
        <taxon>Bacteria</taxon>
        <taxon>Pseudomonadati</taxon>
        <taxon>Pseudomonadota</taxon>
        <taxon>Alphaproteobacteria</taxon>
        <taxon>Rhodobacterales</taxon>
        <taxon>Rhodobacter group</taxon>
        <taxon>Paenirhodobacter</taxon>
    </lineage>
</organism>
<keyword evidence="7 8" id="KW-0413">Isomerase</keyword>
<feature type="site" description="Participates in a stacking interaction with the thymidine ring of dTDP-4-oxo-6-deoxyglucose" evidence="6">
    <location>
        <position position="138"/>
    </location>
</feature>
<dbReference type="AlphaFoldDB" id="A0A3S3LZ02"/>
<dbReference type="InterPro" id="IPR011051">
    <property type="entry name" value="RmlC_Cupin_sf"/>
</dbReference>
<dbReference type="Pfam" id="PF00908">
    <property type="entry name" value="dTDP_sugar_isom"/>
    <property type="match status" value="1"/>
</dbReference>
<dbReference type="InterPro" id="IPR014710">
    <property type="entry name" value="RmlC-like_jellyroll"/>
</dbReference>
<feature type="active site" description="Proton acceptor" evidence="5">
    <location>
        <position position="62"/>
    </location>
</feature>
<dbReference type="RefSeq" id="WP_128156632.1">
    <property type="nucleotide sequence ID" value="NZ_JBHSOM010000026.1"/>
</dbReference>
<evidence type="ECO:0000256" key="7">
    <source>
        <dbReference type="RuleBase" id="RU364069"/>
    </source>
</evidence>
<reference evidence="9" key="2">
    <citation type="submission" date="2019-01" db="EMBL/GenBank/DDBJ databases">
        <title>Sinorhodobacter populi sp. nov. isolated from the symptomatic bark tissue of Populus euramericana canker.</title>
        <authorList>
            <person name="Li Y."/>
        </authorList>
    </citation>
    <scope>NUCLEOTIDE SEQUENCE [LARGE SCALE GENOMIC DNA]</scope>
    <source>
        <strain evidence="9">CGMCC 1.12963</strain>
    </source>
</reference>
<dbReference type="Proteomes" id="UP000288071">
    <property type="component" value="Unassembled WGS sequence"/>
</dbReference>
<dbReference type="PANTHER" id="PTHR21047:SF2">
    <property type="entry name" value="THYMIDINE DIPHOSPHO-4-KETO-RHAMNOSE 3,5-EPIMERASE"/>
    <property type="match status" value="1"/>
</dbReference>
<comment type="catalytic activity">
    <reaction evidence="1 7">
        <text>dTDP-4-dehydro-6-deoxy-alpha-D-glucose = dTDP-4-dehydro-beta-L-rhamnose</text>
        <dbReference type="Rhea" id="RHEA:16969"/>
        <dbReference type="ChEBI" id="CHEBI:57649"/>
        <dbReference type="ChEBI" id="CHEBI:62830"/>
        <dbReference type="EC" id="5.1.3.13"/>
    </reaction>
</comment>
<dbReference type="GO" id="GO:0008830">
    <property type="term" value="F:dTDP-4-dehydrorhamnose 3,5-epimerase activity"/>
    <property type="evidence" value="ECO:0007669"/>
    <property type="project" value="UniProtKB-UniRule"/>
</dbReference>
<dbReference type="InterPro" id="IPR000888">
    <property type="entry name" value="RmlC-like"/>
</dbReference>
<evidence type="ECO:0000256" key="3">
    <source>
        <dbReference type="ARBA" id="ARBA00012098"/>
    </source>
</evidence>
<evidence type="ECO:0000256" key="6">
    <source>
        <dbReference type="PIRSR" id="PIRSR600888-3"/>
    </source>
</evidence>
<keyword evidence="9" id="KW-1185">Reference proteome</keyword>
<proteinExistence type="inferred from homology"/>
<comment type="function">
    <text evidence="2 7">Catalyzes the epimerization of the C3' and C5'positions of dTDP-6-deoxy-D-xylo-4-hexulose, forming dTDP-6-deoxy-L-lyxo-4-hexulose.</text>
</comment>
<evidence type="ECO:0000256" key="2">
    <source>
        <dbReference type="ARBA" id="ARBA00001997"/>
    </source>
</evidence>
<reference evidence="8 9" key="1">
    <citation type="submission" date="2019-01" db="EMBL/GenBank/DDBJ databases">
        <title>Sinorhodobacter populi sp. nov. isolated from the symptomatic bark tissue of Populus euramericana canker.</title>
        <authorList>
            <person name="Xu G."/>
        </authorList>
    </citation>
    <scope>NUCLEOTIDE SEQUENCE [LARGE SCALE GENOMIC DNA]</scope>
    <source>
        <strain evidence="8 9">CGMCC 1.12963</strain>
    </source>
</reference>
<dbReference type="GO" id="GO:0019305">
    <property type="term" value="P:dTDP-rhamnose biosynthetic process"/>
    <property type="evidence" value="ECO:0007669"/>
    <property type="project" value="UniProtKB-UniRule"/>
</dbReference>
<feature type="active site" description="Proton donor" evidence="5">
    <location>
        <position position="132"/>
    </location>
</feature>
<dbReference type="SUPFAM" id="SSF51182">
    <property type="entry name" value="RmlC-like cupins"/>
    <property type="match status" value="1"/>
</dbReference>
<dbReference type="GO" id="GO:0000271">
    <property type="term" value="P:polysaccharide biosynthetic process"/>
    <property type="evidence" value="ECO:0007669"/>
    <property type="project" value="TreeGrafter"/>
</dbReference>
<gene>
    <name evidence="8" type="primary">rfbC</name>
    <name evidence="8" type="ORF">EOW66_12345</name>
</gene>
<evidence type="ECO:0000313" key="8">
    <source>
        <dbReference type="EMBL" id="RWR51758.1"/>
    </source>
</evidence>
<dbReference type="NCBIfam" id="TIGR01221">
    <property type="entry name" value="rmlC"/>
    <property type="match status" value="1"/>
</dbReference>
<evidence type="ECO:0000256" key="4">
    <source>
        <dbReference type="ARBA" id="ARBA00019595"/>
    </source>
</evidence>
<dbReference type="PANTHER" id="PTHR21047">
    <property type="entry name" value="DTDP-6-DEOXY-D-GLUCOSE-3,5 EPIMERASE"/>
    <property type="match status" value="1"/>
</dbReference>
<evidence type="ECO:0000313" key="9">
    <source>
        <dbReference type="Proteomes" id="UP000288071"/>
    </source>
</evidence>
<dbReference type="Gene3D" id="2.60.120.10">
    <property type="entry name" value="Jelly Rolls"/>
    <property type="match status" value="1"/>
</dbReference>
<evidence type="ECO:0000256" key="5">
    <source>
        <dbReference type="PIRSR" id="PIRSR600888-1"/>
    </source>
</evidence>
<comment type="similarity">
    <text evidence="7">Belongs to the dTDP-4-dehydrorhamnose 3,5-epimerase family.</text>
</comment>
<protein>
    <recommendedName>
        <fullName evidence="4 7">dTDP-4-dehydrorhamnose 3,5-epimerase</fullName>
        <ecNumber evidence="3 7">5.1.3.13</ecNumber>
    </recommendedName>
    <alternativeName>
        <fullName evidence="7">Thymidine diphospho-4-keto-rhamnose 3,5-epimerase</fullName>
    </alternativeName>
</protein>